<feature type="domain" description="RGS" evidence="2">
    <location>
        <begin position="636"/>
        <end position="753"/>
    </location>
</feature>
<dbReference type="Proteomes" id="UP000481153">
    <property type="component" value="Unassembled WGS sequence"/>
</dbReference>
<reference evidence="3 4" key="1">
    <citation type="submission" date="2019-07" db="EMBL/GenBank/DDBJ databases">
        <title>Genomics analysis of Aphanomyces spp. identifies a new class of oomycete effector associated with host adaptation.</title>
        <authorList>
            <person name="Gaulin E."/>
        </authorList>
    </citation>
    <scope>NUCLEOTIDE SEQUENCE [LARGE SCALE GENOMIC DNA]</scope>
    <source>
        <strain evidence="3 4">ATCC 201684</strain>
    </source>
</reference>
<proteinExistence type="predicted"/>
<dbReference type="SMART" id="SM00315">
    <property type="entry name" value="RGS"/>
    <property type="match status" value="4"/>
</dbReference>
<dbReference type="PROSITE" id="PS50132">
    <property type="entry name" value="RGS"/>
    <property type="match status" value="4"/>
</dbReference>
<protein>
    <recommendedName>
        <fullName evidence="2">RGS domain-containing protein</fullName>
    </recommendedName>
</protein>
<evidence type="ECO:0000256" key="1">
    <source>
        <dbReference type="SAM" id="MobiDB-lite"/>
    </source>
</evidence>
<dbReference type="SUPFAM" id="SSF48097">
    <property type="entry name" value="Regulator of G-protein signaling, RGS"/>
    <property type="match status" value="4"/>
</dbReference>
<dbReference type="EMBL" id="VJMJ01000117">
    <property type="protein sequence ID" value="KAF0734188.1"/>
    <property type="molecule type" value="Genomic_DNA"/>
</dbReference>
<feature type="compositionally biased region" description="Basic residues" evidence="1">
    <location>
        <begin position="39"/>
        <end position="51"/>
    </location>
</feature>
<feature type="region of interest" description="Disordered" evidence="1">
    <location>
        <begin position="1"/>
        <end position="85"/>
    </location>
</feature>
<feature type="compositionally biased region" description="Basic and acidic residues" evidence="1">
    <location>
        <begin position="16"/>
        <end position="26"/>
    </location>
</feature>
<evidence type="ECO:0000313" key="3">
    <source>
        <dbReference type="EMBL" id="KAF0734188.1"/>
    </source>
</evidence>
<keyword evidence="4" id="KW-1185">Reference proteome</keyword>
<dbReference type="Pfam" id="PF00615">
    <property type="entry name" value="RGS"/>
    <property type="match status" value="4"/>
</dbReference>
<dbReference type="InterPro" id="IPR044926">
    <property type="entry name" value="RGS_subdomain_2"/>
</dbReference>
<organism evidence="3 4">
    <name type="scientific">Aphanomyces euteiches</name>
    <dbReference type="NCBI Taxonomy" id="100861"/>
    <lineage>
        <taxon>Eukaryota</taxon>
        <taxon>Sar</taxon>
        <taxon>Stramenopiles</taxon>
        <taxon>Oomycota</taxon>
        <taxon>Saprolegniomycetes</taxon>
        <taxon>Saprolegniales</taxon>
        <taxon>Verrucalvaceae</taxon>
        <taxon>Aphanomyces</taxon>
    </lineage>
</organism>
<dbReference type="PANTHER" id="PTHR10845:SF192">
    <property type="entry name" value="DOUBLE HIT, ISOFORM B"/>
    <property type="match status" value="1"/>
</dbReference>
<accession>A0A6G0X2S5</accession>
<dbReference type="CDD" id="cd07440">
    <property type="entry name" value="RGS"/>
    <property type="match status" value="4"/>
</dbReference>
<dbReference type="Gene3D" id="1.10.167.10">
    <property type="entry name" value="Regulator of G-protein Signalling 4, domain 2"/>
    <property type="match status" value="4"/>
</dbReference>
<feature type="domain" description="RGS" evidence="2">
    <location>
        <begin position="166"/>
        <end position="284"/>
    </location>
</feature>
<evidence type="ECO:0000259" key="2">
    <source>
        <dbReference type="PROSITE" id="PS50132"/>
    </source>
</evidence>
<comment type="caution">
    <text evidence="3">The sequence shown here is derived from an EMBL/GenBank/DDBJ whole genome shotgun (WGS) entry which is preliminary data.</text>
</comment>
<feature type="domain" description="RGS" evidence="2">
    <location>
        <begin position="499"/>
        <end position="611"/>
    </location>
</feature>
<dbReference type="InterPro" id="IPR016137">
    <property type="entry name" value="RGS"/>
</dbReference>
<sequence>MGNAVGRPRRRSLAIHTDEFGPHEEEGAAAVHDANTNRYRQRSIKYTKRHNDKPSERRSAPPDIVVPFESSPSSNCSDVTPPLAPLPDPLIPPLEAKGERPPAHVFQPGNNLVALKYSQRMPTEKMLTKAGSVKSLSTHTKNPMKYRRQSICPDLTANLSMAFTVDVLADPVTLQLMIKFAADVPYAAERLHFWADAQHLRSLPSAQYTDKVLRKIYEKFLSATAPTPICVPTAMLKAIRAAFESPTGIQSAGIYSEAQALCLRDLEKDVFPRFRKHQLYADMCQELAEKPSKWRVALGGVLQSSHLLAHENHDAFLGVMNNETKLRYFKSYCVENLTLENLMFHMDVEEAKRLPNQSFIQARARKIIDTYFRSSSKMYIHLSPAIHDSMLENYHAGAFEPAMFVDAQFVAMEFIRDQVWPKFSASPIYVKHIQASSVAESELEAYVPNITTQDVELLLADLDSMSSAILLQKAMELPVHLMANIARAHQVHHDTALLLLQDKIAHRIFKKFLRMRGKEHYVAFVDDVEEYTSLPGIEFMQHTAKKLFKKYLSDTAKLQVDMSTKMRQDIESKLDVPSIDMFKPAIFKVKTGLLQDSLMRYLMSPIHTELHEDPDIPHLVQEVTAARDCGKLDLPHLESVLSHPKYVGNFRKFLATQHATENLIFLEEVEEFRRLPSSQIVLRNAKKIVDKYVNKETAKSPLPLNDRLHDTIIAQSDGTEKTFFNGAVHEIMHLLRTEEVPEFLDAPIFMILVGAWAILDETYARKQLVGDLELAYFRHRFHAICESKRHRRNAHDS</sequence>
<name>A0A6G0X2S5_9STRA</name>
<dbReference type="VEuPathDB" id="FungiDB:AeMF1_015272"/>
<dbReference type="PANTHER" id="PTHR10845">
    <property type="entry name" value="REGULATOR OF G PROTEIN SIGNALING"/>
    <property type="match status" value="1"/>
</dbReference>
<evidence type="ECO:0000313" key="4">
    <source>
        <dbReference type="Proteomes" id="UP000481153"/>
    </source>
</evidence>
<dbReference type="InterPro" id="IPR036305">
    <property type="entry name" value="RGS_sf"/>
</dbReference>
<dbReference type="AlphaFoldDB" id="A0A6G0X2S5"/>
<gene>
    <name evidence="3" type="ORF">Ae201684_009055</name>
</gene>
<feature type="domain" description="RGS" evidence="2">
    <location>
        <begin position="315"/>
        <end position="433"/>
    </location>
</feature>